<evidence type="ECO:0008006" key="5">
    <source>
        <dbReference type="Google" id="ProtNLM"/>
    </source>
</evidence>
<dbReference type="PROSITE" id="PS51257">
    <property type="entry name" value="PROKAR_LIPOPROTEIN"/>
    <property type="match status" value="1"/>
</dbReference>
<dbReference type="EMBL" id="AVPL01000116">
    <property type="protein sequence ID" value="KGN36443.1"/>
    <property type="molecule type" value="Genomic_DNA"/>
</dbReference>
<evidence type="ECO:0000313" key="3">
    <source>
        <dbReference type="EMBL" id="KGN36443.1"/>
    </source>
</evidence>
<keyword evidence="2" id="KW-0732">Signal</keyword>
<organism evidence="3 4">
    <name type="scientific">Knoellia aerolata DSM 18566</name>
    <dbReference type="NCBI Taxonomy" id="1385519"/>
    <lineage>
        <taxon>Bacteria</taxon>
        <taxon>Bacillati</taxon>
        <taxon>Actinomycetota</taxon>
        <taxon>Actinomycetes</taxon>
        <taxon>Micrococcales</taxon>
        <taxon>Intrasporangiaceae</taxon>
        <taxon>Knoellia</taxon>
    </lineage>
</organism>
<dbReference type="AlphaFoldDB" id="A0A0A0JH35"/>
<gene>
    <name evidence="3" type="ORF">N801_01905</name>
</gene>
<proteinExistence type="predicted"/>
<name>A0A0A0JH35_9MICO</name>
<comment type="caution">
    <text evidence="3">The sequence shown here is derived from an EMBL/GenBank/DDBJ whole genome shotgun (WGS) entry which is preliminary data.</text>
</comment>
<feature type="chain" id="PRO_5001964277" description="Exo-alpha-sialidase" evidence="2">
    <location>
        <begin position="30"/>
        <end position="290"/>
    </location>
</feature>
<dbReference type="Proteomes" id="UP000030013">
    <property type="component" value="Unassembled WGS sequence"/>
</dbReference>
<dbReference type="InterPro" id="IPR054817">
    <property type="entry name" value="Glycosyl_F510_1955-like"/>
</dbReference>
<dbReference type="NCBIfam" id="NF045728">
    <property type="entry name" value="glycosyl_F510_1955"/>
    <property type="match status" value="1"/>
</dbReference>
<dbReference type="RefSeq" id="WP_342666925.1">
    <property type="nucleotide sequence ID" value="NZ_AVPL01000116.1"/>
</dbReference>
<dbReference type="InterPro" id="IPR015943">
    <property type="entry name" value="WD40/YVTN_repeat-like_dom_sf"/>
</dbReference>
<dbReference type="STRING" id="1385519.N801_01905"/>
<feature type="signal peptide" evidence="2">
    <location>
        <begin position="1"/>
        <end position="29"/>
    </location>
</feature>
<evidence type="ECO:0000256" key="1">
    <source>
        <dbReference type="SAM" id="MobiDB-lite"/>
    </source>
</evidence>
<sequence>MRWPAHHGTRAIVAAASSLAILAGCSAKASDEADQAPAVSVGATGAALPSAHVHGVGRDPGDGALLLATHEGLFRYGADGPTRVGPIVDLMGFTIVGPGHYFASGHPNMVRDLPQPMGLIESTDSGKTWTVLSRGGQSDFHTLTQAGDTLIAFDGQLRRTSDHRTWSTGTLTGEPRTLSSDPEGETVLATTERGLLRSNDRGATWAPIVGAPLLLQVAWGDARSVTGVTPDGAVAISQDGAQTWRMTGATVPPPQAMSASMTKSGFEILVVTENALLGSADGTRFAPVSR</sequence>
<evidence type="ECO:0000256" key="2">
    <source>
        <dbReference type="SAM" id="SignalP"/>
    </source>
</evidence>
<dbReference type="SUPFAM" id="SSF110296">
    <property type="entry name" value="Oligoxyloglucan reducing end-specific cellobiohydrolase"/>
    <property type="match status" value="1"/>
</dbReference>
<keyword evidence="4" id="KW-1185">Reference proteome</keyword>
<evidence type="ECO:0000313" key="4">
    <source>
        <dbReference type="Proteomes" id="UP000030013"/>
    </source>
</evidence>
<dbReference type="Gene3D" id="2.130.10.10">
    <property type="entry name" value="YVTN repeat-like/Quinoprotein amine dehydrogenase"/>
    <property type="match status" value="1"/>
</dbReference>
<protein>
    <recommendedName>
        <fullName evidence="5">Exo-alpha-sialidase</fullName>
    </recommendedName>
</protein>
<accession>A0A0A0JH35</accession>
<feature type="region of interest" description="Disordered" evidence="1">
    <location>
        <begin position="164"/>
        <end position="184"/>
    </location>
</feature>
<reference evidence="3 4" key="1">
    <citation type="submission" date="2013-08" db="EMBL/GenBank/DDBJ databases">
        <title>The genome sequence of Knoellia aerolata.</title>
        <authorList>
            <person name="Zhu W."/>
            <person name="Wang G."/>
        </authorList>
    </citation>
    <scope>NUCLEOTIDE SEQUENCE [LARGE SCALE GENOMIC DNA]</scope>
    <source>
        <strain evidence="3 4">DSM 18566</strain>
    </source>
</reference>
<dbReference type="eggNOG" id="COG4447">
    <property type="taxonomic scope" value="Bacteria"/>
</dbReference>